<organism evidence="1 2">
    <name type="scientific">Pseudomonas meliae</name>
    <dbReference type="NCBI Taxonomy" id="86176"/>
    <lineage>
        <taxon>Bacteria</taxon>
        <taxon>Pseudomonadati</taxon>
        <taxon>Pseudomonadota</taxon>
        <taxon>Gammaproteobacteria</taxon>
        <taxon>Pseudomonadales</taxon>
        <taxon>Pseudomonadaceae</taxon>
        <taxon>Pseudomonas</taxon>
    </lineage>
</organism>
<keyword evidence="2" id="KW-1185">Reference proteome</keyword>
<proteinExistence type="predicted"/>
<protein>
    <submittedName>
        <fullName evidence="1">Uncharacterized protein</fullName>
    </submittedName>
</protein>
<dbReference type="Proteomes" id="UP000050455">
    <property type="component" value="Unassembled WGS sequence"/>
</dbReference>
<evidence type="ECO:0000313" key="2">
    <source>
        <dbReference type="Proteomes" id="UP000050455"/>
    </source>
</evidence>
<name>A0A0P9VDZ3_9PSED</name>
<dbReference type="AlphaFoldDB" id="A0A0P9VDZ3"/>
<sequence length="46" mass="5064">MQLFCSASAVQMQDLPKAQAGQQCNSMQFSATQCSGCLLRFDVQMM</sequence>
<evidence type="ECO:0000313" key="1">
    <source>
        <dbReference type="EMBL" id="KPX89123.1"/>
    </source>
</evidence>
<dbReference type="EMBL" id="LJQT01000226">
    <property type="protein sequence ID" value="KPX89123.1"/>
    <property type="molecule type" value="Genomic_DNA"/>
</dbReference>
<gene>
    <name evidence="1" type="ORF">ALO64_200134</name>
</gene>
<dbReference type="PATRIC" id="fig|86176.4.peg.2712"/>
<reference evidence="1 2" key="1">
    <citation type="submission" date="2015-09" db="EMBL/GenBank/DDBJ databases">
        <title>Genome announcement of multiple Pseudomonas syringae strains.</title>
        <authorList>
            <person name="Thakur S."/>
            <person name="Wang P.W."/>
            <person name="Gong Y."/>
            <person name="Weir B.S."/>
            <person name="Guttman D.S."/>
        </authorList>
    </citation>
    <scope>NUCLEOTIDE SEQUENCE [LARGE SCALE GENOMIC DNA]</scope>
    <source>
        <strain evidence="1 2">ICMP6289</strain>
    </source>
</reference>
<comment type="caution">
    <text evidence="1">The sequence shown here is derived from an EMBL/GenBank/DDBJ whole genome shotgun (WGS) entry which is preliminary data.</text>
</comment>
<accession>A0A0P9VDZ3</accession>